<keyword evidence="5" id="KW-1185">Reference proteome</keyword>
<dbReference type="InterPro" id="IPR006224">
    <property type="entry name" value="PsdUridine_synth_RluA-like_CS"/>
</dbReference>
<dbReference type="AlphaFoldDB" id="A0A023D2Y3"/>
<dbReference type="GO" id="GO:0009982">
    <property type="term" value="F:pseudouridine synthase activity"/>
    <property type="evidence" value="ECO:0007669"/>
    <property type="project" value="InterPro"/>
</dbReference>
<evidence type="ECO:0000259" key="3">
    <source>
        <dbReference type="Pfam" id="PF00849"/>
    </source>
</evidence>
<dbReference type="GO" id="GO:0140098">
    <property type="term" value="F:catalytic activity, acting on RNA"/>
    <property type="evidence" value="ECO:0007669"/>
    <property type="project" value="UniProtKB-ARBA"/>
</dbReference>
<reference evidence="4 5" key="2">
    <citation type="journal article" date="2014" name="FEMS Microbiol. Lett.">
        <title>Draft genomic DNA sequence of the facultatively methylotrophic bacterium Acidomonas methanolica type strain MB58.</title>
        <authorList>
            <person name="Higashiura N."/>
            <person name="Hadano H."/>
            <person name="Hirakawa H."/>
            <person name="Matsutani M."/>
            <person name="Takabe S."/>
            <person name="Matsushita K."/>
            <person name="Azuma Y."/>
        </authorList>
    </citation>
    <scope>NUCLEOTIDE SEQUENCE [LARGE SCALE GENOMIC DNA]</scope>
    <source>
        <strain evidence="4 5">MB58</strain>
    </source>
</reference>
<dbReference type="SUPFAM" id="SSF55120">
    <property type="entry name" value="Pseudouridine synthase"/>
    <property type="match status" value="1"/>
</dbReference>
<dbReference type="RefSeq" id="WP_042056369.1">
    <property type="nucleotide sequence ID" value="NZ_BAND01000013.1"/>
</dbReference>
<sequence>MGNAEGGLFPYPVLYRSPRFVVIDKPGGLPVHPGPRTGRTLEDALPALTRRKDGPWLVHRLDADTSGCVLVALRKQALIAAQQAFQSRAASKTYWAIVSGRPQGEEGDVTLTLGRRESPRGWRIVPDPEGKPARTQWRLLGTDGALSWLELTLHTGRTHQARVHCAALGTPILGDPVYNPHPGDGPLRLLARHLKVTVDDETIEAVAPPPASMARILNVFR</sequence>
<dbReference type="Gene3D" id="3.30.2350.10">
    <property type="entry name" value="Pseudouridine synthase"/>
    <property type="match status" value="1"/>
</dbReference>
<accession>A0A023D2Y3</accession>
<dbReference type="GO" id="GO:0000455">
    <property type="term" value="P:enzyme-directed rRNA pseudouridine synthesis"/>
    <property type="evidence" value="ECO:0007669"/>
    <property type="project" value="TreeGrafter"/>
</dbReference>
<dbReference type="InterPro" id="IPR050188">
    <property type="entry name" value="RluA_PseudoU_synthase"/>
</dbReference>
<dbReference type="InterPro" id="IPR020103">
    <property type="entry name" value="PsdUridine_synth_cat_dom_sf"/>
</dbReference>
<dbReference type="Proteomes" id="UP000019760">
    <property type="component" value="Unassembled WGS sequence"/>
</dbReference>
<dbReference type="PANTHER" id="PTHR21600">
    <property type="entry name" value="MITOCHONDRIAL RNA PSEUDOURIDINE SYNTHASE"/>
    <property type="match status" value="1"/>
</dbReference>
<reference evidence="5" key="1">
    <citation type="journal article" date="2014" name="FEMS Microbiol. Lett.">
        <title>Draft Genomic DNA Sequence of the Facultatively Methylotrophic Bacterium Acidomonas methanolica type strain MB58.</title>
        <authorList>
            <person name="Higashiura N."/>
            <person name="Hadano H."/>
            <person name="Hirakawa H."/>
            <person name="Matsutani M."/>
            <person name="Takabe S."/>
            <person name="Matsushita K."/>
            <person name="Azuma Y."/>
        </authorList>
    </citation>
    <scope>NUCLEOTIDE SEQUENCE [LARGE SCALE GENOMIC DNA]</scope>
    <source>
        <strain evidence="5">MB58</strain>
    </source>
</reference>
<dbReference type="CDD" id="cd02869">
    <property type="entry name" value="PseudoU_synth_RluA_like"/>
    <property type="match status" value="1"/>
</dbReference>
<keyword evidence="2" id="KW-0413">Isomerase</keyword>
<evidence type="ECO:0000256" key="1">
    <source>
        <dbReference type="ARBA" id="ARBA00010876"/>
    </source>
</evidence>
<dbReference type="Pfam" id="PF00849">
    <property type="entry name" value="PseudoU_synth_2"/>
    <property type="match status" value="1"/>
</dbReference>
<feature type="domain" description="Pseudouridine synthase RsuA/RluA-like" evidence="3">
    <location>
        <begin position="20"/>
        <end position="167"/>
    </location>
</feature>
<dbReference type="OrthoDB" id="9807829at2"/>
<dbReference type="EMBL" id="BAND01000013">
    <property type="protein sequence ID" value="GAJ28110.1"/>
    <property type="molecule type" value="Genomic_DNA"/>
</dbReference>
<evidence type="ECO:0000256" key="2">
    <source>
        <dbReference type="ARBA" id="ARBA00023235"/>
    </source>
</evidence>
<evidence type="ECO:0000313" key="5">
    <source>
        <dbReference type="Proteomes" id="UP000019760"/>
    </source>
</evidence>
<comment type="caution">
    <text evidence="4">The sequence shown here is derived from an EMBL/GenBank/DDBJ whole genome shotgun (WGS) entry which is preliminary data.</text>
</comment>
<dbReference type="GO" id="GO:0003723">
    <property type="term" value="F:RNA binding"/>
    <property type="evidence" value="ECO:0007669"/>
    <property type="project" value="InterPro"/>
</dbReference>
<proteinExistence type="inferred from homology"/>
<dbReference type="InterPro" id="IPR006145">
    <property type="entry name" value="PsdUridine_synth_RsuA/RluA"/>
</dbReference>
<dbReference type="PROSITE" id="PS01129">
    <property type="entry name" value="PSI_RLU"/>
    <property type="match status" value="1"/>
</dbReference>
<name>A0A023D2Y3_ACIMT</name>
<evidence type="ECO:0000313" key="4">
    <source>
        <dbReference type="EMBL" id="GAJ28110.1"/>
    </source>
</evidence>
<gene>
    <name evidence="4" type="ORF">Amme_013_074</name>
</gene>
<comment type="similarity">
    <text evidence="1">Belongs to the pseudouridine synthase RluA family.</text>
</comment>
<protein>
    <submittedName>
        <fullName evidence="4">Ribosomal 23S RNA pseudouridine synthase RluA</fullName>
    </submittedName>
</protein>
<organism evidence="4 5">
    <name type="scientific">Acidomonas methanolica NBRC 104435</name>
    <dbReference type="NCBI Taxonomy" id="1231351"/>
    <lineage>
        <taxon>Bacteria</taxon>
        <taxon>Pseudomonadati</taxon>
        <taxon>Pseudomonadota</taxon>
        <taxon>Alphaproteobacteria</taxon>
        <taxon>Acetobacterales</taxon>
        <taxon>Acetobacteraceae</taxon>
        <taxon>Acidomonas</taxon>
    </lineage>
</organism>
<dbReference type="PANTHER" id="PTHR21600:SF44">
    <property type="entry name" value="RIBOSOMAL LARGE SUBUNIT PSEUDOURIDINE SYNTHASE D"/>
    <property type="match status" value="1"/>
</dbReference>